<name>A0A6U5MGV0_9STRA</name>
<dbReference type="EMBL" id="HBFR01043334">
    <property type="protein sequence ID" value="CAD8904510.1"/>
    <property type="molecule type" value="Transcribed_RNA"/>
</dbReference>
<evidence type="ECO:0000256" key="1">
    <source>
        <dbReference type="SAM" id="MobiDB-lite"/>
    </source>
</evidence>
<dbReference type="EMBL" id="HBFR01043333">
    <property type="protein sequence ID" value="CAD8904509.1"/>
    <property type="molecule type" value="Transcribed_RNA"/>
</dbReference>
<sequence>MSSSHNPVGSMFRSASALVYTLNILVSISFIVNGIYLNIVVGAYTSLISFMLLLINIKKPKGLMDRLSNSKYDFLFTFRGRYMLDFFCSLFLLGMGYQGFFMGIITMGLIFGIRLAGVQNPDAFNDMFKVPIPEASDTEGEGYSGESMAEGGYNNSDAYQSDVYQSDAVEYSSANERYANDSDQYDRRT</sequence>
<evidence type="ECO:0000256" key="2">
    <source>
        <dbReference type="SAM" id="Phobius"/>
    </source>
</evidence>
<keyword evidence="2" id="KW-0812">Transmembrane</keyword>
<proteinExistence type="predicted"/>
<gene>
    <name evidence="3" type="ORF">CHYS00102_LOCUS31729</name>
    <name evidence="4" type="ORF">CHYS00102_LOCUS31730</name>
</gene>
<keyword evidence="2" id="KW-1133">Transmembrane helix</keyword>
<feature type="transmembrane region" description="Helical" evidence="2">
    <location>
        <begin position="36"/>
        <end position="55"/>
    </location>
</feature>
<reference evidence="3" key="1">
    <citation type="submission" date="2021-01" db="EMBL/GenBank/DDBJ databases">
        <authorList>
            <person name="Corre E."/>
            <person name="Pelletier E."/>
            <person name="Niang G."/>
            <person name="Scheremetjew M."/>
            <person name="Finn R."/>
            <person name="Kale V."/>
            <person name="Holt S."/>
            <person name="Cochrane G."/>
            <person name="Meng A."/>
            <person name="Brown T."/>
            <person name="Cohen L."/>
        </authorList>
    </citation>
    <scope>NUCLEOTIDE SEQUENCE</scope>
    <source>
        <strain evidence="3">308</strain>
    </source>
</reference>
<protein>
    <submittedName>
        <fullName evidence="3">Uncharacterized protein</fullName>
    </submittedName>
</protein>
<feature type="transmembrane region" description="Helical" evidence="2">
    <location>
        <begin position="12"/>
        <end position="30"/>
    </location>
</feature>
<evidence type="ECO:0000313" key="3">
    <source>
        <dbReference type="EMBL" id="CAD8904509.1"/>
    </source>
</evidence>
<evidence type="ECO:0000313" key="4">
    <source>
        <dbReference type="EMBL" id="CAD8904510.1"/>
    </source>
</evidence>
<organism evidence="3">
    <name type="scientific">Corethron hystrix</name>
    <dbReference type="NCBI Taxonomy" id="216773"/>
    <lineage>
        <taxon>Eukaryota</taxon>
        <taxon>Sar</taxon>
        <taxon>Stramenopiles</taxon>
        <taxon>Ochrophyta</taxon>
        <taxon>Bacillariophyta</taxon>
        <taxon>Coscinodiscophyceae</taxon>
        <taxon>Corethrophycidae</taxon>
        <taxon>Corethrales</taxon>
        <taxon>Corethraceae</taxon>
        <taxon>Corethron</taxon>
    </lineage>
</organism>
<dbReference type="AlphaFoldDB" id="A0A6U5MGV0"/>
<feature type="region of interest" description="Disordered" evidence="1">
    <location>
        <begin position="136"/>
        <end position="158"/>
    </location>
</feature>
<accession>A0A6U5MGV0</accession>
<keyword evidence="2" id="KW-0472">Membrane</keyword>